<feature type="transmembrane region" description="Helical" evidence="6">
    <location>
        <begin position="12"/>
        <end position="32"/>
    </location>
</feature>
<keyword evidence="4 6" id="KW-1133">Transmembrane helix</keyword>
<dbReference type="HOGENOM" id="CLU_028880_3_1_9"/>
<evidence type="ECO:0000313" key="8">
    <source>
        <dbReference type="Proteomes" id="UP000003100"/>
    </source>
</evidence>
<evidence type="ECO:0000256" key="2">
    <source>
        <dbReference type="ARBA" id="ARBA00022475"/>
    </source>
</evidence>
<dbReference type="Pfam" id="PF02653">
    <property type="entry name" value="BPD_transp_2"/>
    <property type="match status" value="1"/>
</dbReference>
<dbReference type="GO" id="GO:0005886">
    <property type="term" value="C:plasma membrane"/>
    <property type="evidence" value="ECO:0007669"/>
    <property type="project" value="UniProtKB-SubCell"/>
</dbReference>
<feature type="transmembrane region" description="Helical" evidence="6">
    <location>
        <begin position="267"/>
        <end position="286"/>
    </location>
</feature>
<evidence type="ECO:0000256" key="1">
    <source>
        <dbReference type="ARBA" id="ARBA00004651"/>
    </source>
</evidence>
<feature type="transmembrane region" description="Helical" evidence="6">
    <location>
        <begin position="292"/>
        <end position="311"/>
    </location>
</feature>
<dbReference type="PATRIC" id="fig|476272.21.peg.567"/>
<name>C0CSL2_BLAHS</name>
<keyword evidence="5 6" id="KW-0472">Membrane</keyword>
<dbReference type="RefSeq" id="WP_005952593.1">
    <property type="nucleotide sequence ID" value="NZ_CP136423.1"/>
</dbReference>
<comment type="caution">
    <text evidence="7">The sequence shown here is derived from an EMBL/GenBank/DDBJ whole genome shotgun (WGS) entry which is preliminary data.</text>
</comment>
<dbReference type="PANTHER" id="PTHR32196:SF72">
    <property type="entry name" value="RIBOSE IMPORT PERMEASE PROTEIN RBSC"/>
    <property type="match status" value="1"/>
</dbReference>
<sequence>MNNLKKYAKGYIRELTTLLALAAIVVIFSIIAPRYLEIGNLMDIVEQGTVNGFLAIGVTCAIITGGIDLSVGSAMAVCVVTCGRLAVAGVPPVLVCVIGLALGAFIGLINGLLITKMNLQPFIATMGTNSVLRGVAYLITGGWPVLNIPSSYRDIFQFSLVPNLRMSMIFLILMAVIYSFVLKRRKTGIYIYSIGSNEEATKLSGVNTNRCKITAYMLCSMGAAMAGMVTLARLGTGEPTCGEGYELNAIAAAAIGGASLAGGKGTILGTVLGALILSALKIGLVVVGMDTFYQYIATGLIIIVAVYFETIQKNLSKIMGKKKA</sequence>
<dbReference type="GeneID" id="86823185"/>
<dbReference type="eggNOG" id="COG1172">
    <property type="taxonomic scope" value="Bacteria"/>
</dbReference>
<evidence type="ECO:0000256" key="4">
    <source>
        <dbReference type="ARBA" id="ARBA00022989"/>
    </source>
</evidence>
<keyword evidence="3 6" id="KW-0812">Transmembrane</keyword>
<dbReference type="Proteomes" id="UP000003100">
    <property type="component" value="Unassembled WGS sequence"/>
</dbReference>
<protein>
    <recommendedName>
        <fullName evidence="9">Ribose transport system permease protein rbsC</fullName>
    </recommendedName>
</protein>
<reference evidence="7 8" key="2">
    <citation type="submission" date="2009-02" db="EMBL/GenBank/DDBJ databases">
        <title>Draft genome sequence of Blautia hydrogenotrophica DSM 10507 (Ruminococcus hydrogenotrophicus DSM 10507).</title>
        <authorList>
            <person name="Sudarsanam P."/>
            <person name="Ley R."/>
            <person name="Guruge J."/>
            <person name="Turnbaugh P.J."/>
            <person name="Mahowald M."/>
            <person name="Liep D."/>
            <person name="Gordon J."/>
        </authorList>
    </citation>
    <scope>NUCLEOTIDE SEQUENCE [LARGE SCALE GENOMIC DNA]</scope>
    <source>
        <strain evidence="8">DSM 10507 / JCM 14656 / S5a33</strain>
    </source>
</reference>
<evidence type="ECO:0000313" key="7">
    <source>
        <dbReference type="EMBL" id="EEG47239.1"/>
    </source>
</evidence>
<comment type="subcellular location">
    <subcellularLocation>
        <location evidence="1">Cell membrane</location>
        <topology evidence="1">Multi-pass membrane protein</topology>
    </subcellularLocation>
</comment>
<dbReference type="CDD" id="cd06579">
    <property type="entry name" value="TM_PBP1_transp_AraH_like"/>
    <property type="match status" value="1"/>
</dbReference>
<dbReference type="InterPro" id="IPR001851">
    <property type="entry name" value="ABC_transp_permease"/>
</dbReference>
<dbReference type="AlphaFoldDB" id="C0CSL2"/>
<accession>C0CSL2</accession>
<evidence type="ECO:0000256" key="6">
    <source>
        <dbReference type="SAM" id="Phobius"/>
    </source>
</evidence>
<evidence type="ECO:0008006" key="9">
    <source>
        <dbReference type="Google" id="ProtNLM"/>
    </source>
</evidence>
<feature type="transmembrane region" description="Helical" evidence="6">
    <location>
        <begin position="164"/>
        <end position="182"/>
    </location>
</feature>
<dbReference type="GO" id="GO:0022857">
    <property type="term" value="F:transmembrane transporter activity"/>
    <property type="evidence" value="ECO:0007669"/>
    <property type="project" value="InterPro"/>
</dbReference>
<keyword evidence="2" id="KW-1003">Cell membrane</keyword>
<dbReference type="PANTHER" id="PTHR32196">
    <property type="entry name" value="ABC TRANSPORTER PERMEASE PROTEIN YPHD-RELATED-RELATED"/>
    <property type="match status" value="1"/>
</dbReference>
<feature type="transmembrane region" description="Helical" evidence="6">
    <location>
        <begin position="92"/>
        <end position="114"/>
    </location>
</feature>
<evidence type="ECO:0000256" key="3">
    <source>
        <dbReference type="ARBA" id="ARBA00022692"/>
    </source>
</evidence>
<evidence type="ECO:0000256" key="5">
    <source>
        <dbReference type="ARBA" id="ARBA00023136"/>
    </source>
</evidence>
<organism evidence="7 8">
    <name type="scientific">Blautia hydrogenotrophica (strain DSM 10507 / JCM 14656 / S5a33)</name>
    <name type="common">Ruminococcus hydrogenotrophicus</name>
    <dbReference type="NCBI Taxonomy" id="476272"/>
    <lineage>
        <taxon>Bacteria</taxon>
        <taxon>Bacillati</taxon>
        <taxon>Bacillota</taxon>
        <taxon>Clostridia</taxon>
        <taxon>Lachnospirales</taxon>
        <taxon>Lachnospiraceae</taxon>
        <taxon>Blautia</taxon>
    </lineage>
</organism>
<reference evidence="7 8" key="1">
    <citation type="submission" date="2009-01" db="EMBL/GenBank/DDBJ databases">
        <authorList>
            <person name="Fulton L."/>
            <person name="Clifton S."/>
            <person name="Fulton B."/>
            <person name="Xu J."/>
            <person name="Minx P."/>
            <person name="Pepin K.H."/>
            <person name="Johnson M."/>
            <person name="Bhonagiri V."/>
            <person name="Nash W.E."/>
            <person name="Mardis E.R."/>
            <person name="Wilson R.K."/>
        </authorList>
    </citation>
    <scope>NUCLEOTIDE SEQUENCE [LARGE SCALE GENOMIC DNA]</scope>
    <source>
        <strain evidence="8">DSM 10507 / JCM 14656 / S5a33</strain>
    </source>
</reference>
<feature type="transmembrane region" description="Helical" evidence="6">
    <location>
        <begin position="52"/>
        <end position="80"/>
    </location>
</feature>
<gene>
    <name evidence="7" type="ORF">RUMHYD_03879</name>
</gene>
<keyword evidence="8" id="KW-1185">Reference proteome</keyword>
<dbReference type="EMBL" id="ACBZ01000211">
    <property type="protein sequence ID" value="EEG47239.1"/>
    <property type="molecule type" value="Genomic_DNA"/>
</dbReference>
<proteinExistence type="predicted"/>